<dbReference type="AlphaFoldDB" id="A0A8J6NNZ2"/>
<dbReference type="Gene3D" id="3.30.1340.10">
    <property type="entry name" value="HPr-like"/>
    <property type="match status" value="1"/>
</dbReference>
<keyword evidence="3" id="KW-0963">Cytoplasm</keyword>
<comment type="similarity">
    <text evidence="2">Belongs to the HPr family.</text>
</comment>
<dbReference type="PROSITE" id="PS51350">
    <property type="entry name" value="PTS_HPR_DOM"/>
    <property type="match status" value="1"/>
</dbReference>
<evidence type="ECO:0000259" key="5">
    <source>
        <dbReference type="PROSITE" id="PS51350"/>
    </source>
</evidence>
<dbReference type="Pfam" id="PF00381">
    <property type="entry name" value="PTS-HPr"/>
    <property type="match status" value="1"/>
</dbReference>
<dbReference type="InterPro" id="IPR050399">
    <property type="entry name" value="HPr"/>
</dbReference>
<evidence type="ECO:0000256" key="2">
    <source>
        <dbReference type="ARBA" id="ARBA00010736"/>
    </source>
</evidence>
<dbReference type="InterPro" id="IPR000032">
    <property type="entry name" value="HPr-like"/>
</dbReference>
<keyword evidence="4" id="KW-0598">Phosphotransferase system</keyword>
<dbReference type="InterPro" id="IPR035895">
    <property type="entry name" value="HPr-like_sf"/>
</dbReference>
<dbReference type="NCBIfam" id="TIGR01003">
    <property type="entry name" value="PTS_HPr_family"/>
    <property type="match status" value="1"/>
</dbReference>
<dbReference type="Proteomes" id="UP000603434">
    <property type="component" value="Unassembled WGS sequence"/>
</dbReference>
<evidence type="ECO:0000256" key="4">
    <source>
        <dbReference type="ARBA" id="ARBA00022683"/>
    </source>
</evidence>
<organism evidence="6 7">
    <name type="scientific">Candidatus Desulfatibia profunda</name>
    <dbReference type="NCBI Taxonomy" id="2841695"/>
    <lineage>
        <taxon>Bacteria</taxon>
        <taxon>Pseudomonadati</taxon>
        <taxon>Thermodesulfobacteriota</taxon>
        <taxon>Desulfobacteria</taxon>
        <taxon>Desulfobacterales</taxon>
        <taxon>Desulfobacterales incertae sedis</taxon>
        <taxon>Candidatus Desulfatibia</taxon>
    </lineage>
</organism>
<dbReference type="SUPFAM" id="SSF55594">
    <property type="entry name" value="HPr-like"/>
    <property type="match status" value="1"/>
</dbReference>
<evidence type="ECO:0000256" key="1">
    <source>
        <dbReference type="ARBA" id="ARBA00004496"/>
    </source>
</evidence>
<evidence type="ECO:0000313" key="6">
    <source>
        <dbReference type="EMBL" id="MBC8362610.1"/>
    </source>
</evidence>
<dbReference type="PANTHER" id="PTHR33705">
    <property type="entry name" value="PHOSPHOCARRIER PROTEIN HPR"/>
    <property type="match status" value="1"/>
</dbReference>
<proteinExistence type="inferred from homology"/>
<sequence>MDGLDKELTREVVIVNTLGLHARAAAKIAKCVQNAKSNIWIIKDDTKADASRIIDILTLVCVQGSKITIKINDRADLEKLNDLVKLVEKGFEE</sequence>
<dbReference type="EMBL" id="JACNJH010000207">
    <property type="protein sequence ID" value="MBC8362610.1"/>
    <property type="molecule type" value="Genomic_DNA"/>
</dbReference>
<comment type="subcellular location">
    <subcellularLocation>
        <location evidence="1">Cytoplasm</location>
    </subcellularLocation>
</comment>
<feature type="domain" description="HPr" evidence="5">
    <location>
        <begin position="7"/>
        <end position="93"/>
    </location>
</feature>
<gene>
    <name evidence="6" type="ORF">H8E23_14590</name>
</gene>
<dbReference type="GO" id="GO:0005737">
    <property type="term" value="C:cytoplasm"/>
    <property type="evidence" value="ECO:0007669"/>
    <property type="project" value="UniProtKB-SubCell"/>
</dbReference>
<accession>A0A8J6NNZ2</accession>
<dbReference type="PROSITE" id="PS00369">
    <property type="entry name" value="PTS_HPR_HIS"/>
    <property type="match status" value="1"/>
</dbReference>
<reference evidence="6 7" key="1">
    <citation type="submission" date="2020-08" db="EMBL/GenBank/DDBJ databases">
        <title>Bridging the membrane lipid divide: bacteria of the FCB group superphylum have the potential to synthesize archaeal ether lipids.</title>
        <authorList>
            <person name="Villanueva L."/>
            <person name="Von Meijenfeldt F.A.B."/>
            <person name="Westbye A.B."/>
            <person name="Yadav S."/>
            <person name="Hopmans E.C."/>
            <person name="Dutilh B.E."/>
            <person name="Sinninghe Damste J.S."/>
        </authorList>
    </citation>
    <scope>NUCLEOTIDE SEQUENCE [LARGE SCALE GENOMIC DNA]</scope>
    <source>
        <strain evidence="6">NIOZ-UU30</strain>
    </source>
</reference>
<protein>
    <submittedName>
        <fullName evidence="6">HPr family phosphocarrier protein</fullName>
    </submittedName>
</protein>
<dbReference type="InterPro" id="IPR001020">
    <property type="entry name" value="PTS_HPr_His_P_site"/>
</dbReference>
<dbReference type="PANTHER" id="PTHR33705:SF2">
    <property type="entry name" value="PHOSPHOCARRIER PROTEIN NPR"/>
    <property type="match status" value="1"/>
</dbReference>
<evidence type="ECO:0000256" key="3">
    <source>
        <dbReference type="ARBA" id="ARBA00022490"/>
    </source>
</evidence>
<evidence type="ECO:0000313" key="7">
    <source>
        <dbReference type="Proteomes" id="UP000603434"/>
    </source>
</evidence>
<name>A0A8J6NNZ2_9BACT</name>
<comment type="caution">
    <text evidence="6">The sequence shown here is derived from an EMBL/GenBank/DDBJ whole genome shotgun (WGS) entry which is preliminary data.</text>
</comment>
<dbReference type="GO" id="GO:0009401">
    <property type="term" value="P:phosphoenolpyruvate-dependent sugar phosphotransferase system"/>
    <property type="evidence" value="ECO:0007669"/>
    <property type="project" value="UniProtKB-KW"/>
</dbReference>